<dbReference type="EMBL" id="CAJPEV010000207">
    <property type="protein sequence ID" value="CAG0882375.1"/>
    <property type="molecule type" value="Genomic_DNA"/>
</dbReference>
<dbReference type="Pfam" id="PF17064">
    <property type="entry name" value="QVR"/>
    <property type="match status" value="1"/>
</dbReference>
<keyword evidence="4" id="KW-1185">Reference proteome</keyword>
<dbReference type="AlphaFoldDB" id="A0A7R8X7B2"/>
<evidence type="ECO:0000313" key="3">
    <source>
        <dbReference type="EMBL" id="CAD7242033.1"/>
    </source>
</evidence>
<dbReference type="SUPFAM" id="SSF57302">
    <property type="entry name" value="Snake toxin-like"/>
    <property type="match status" value="1"/>
</dbReference>
<dbReference type="CDD" id="cd00117">
    <property type="entry name" value="TFP"/>
    <property type="match status" value="1"/>
</dbReference>
<accession>A0A7R8X7B2</accession>
<proteinExistence type="predicted"/>
<evidence type="ECO:0000313" key="4">
    <source>
        <dbReference type="Proteomes" id="UP000677054"/>
    </source>
</evidence>
<dbReference type="EMBL" id="LR899724">
    <property type="protein sequence ID" value="CAD7242033.1"/>
    <property type="molecule type" value="Genomic_DNA"/>
</dbReference>
<dbReference type="Gene3D" id="2.10.60.10">
    <property type="entry name" value="CD59"/>
    <property type="match status" value="1"/>
</dbReference>
<dbReference type="GO" id="GO:0032222">
    <property type="term" value="P:regulation of synaptic transmission, cholinergic"/>
    <property type="evidence" value="ECO:0007669"/>
    <property type="project" value="InterPro"/>
</dbReference>
<keyword evidence="1" id="KW-0732">Signal</keyword>
<keyword evidence="2" id="KW-0325">Glycoprotein</keyword>
<dbReference type="PANTHER" id="PTHR33562">
    <property type="entry name" value="ATILLA, ISOFORM B-RELATED-RELATED"/>
    <property type="match status" value="1"/>
</dbReference>
<name>A0A7R8X7B2_9CRUS</name>
<evidence type="ECO:0000256" key="1">
    <source>
        <dbReference type="ARBA" id="ARBA00022729"/>
    </source>
</evidence>
<evidence type="ECO:0000256" key="2">
    <source>
        <dbReference type="ARBA" id="ARBA00023180"/>
    </source>
</evidence>
<sequence length="171" mass="18350">MWQFEFEDAGTATLLREREHTAVPIDEFVQCRPVLARVLQSLRGRSLNLSYLDRGDNADGIRCFLCGISSSPSCTQKSYQNITCSSSISSCMVLYTTNKKDEVQLRGCGLVNKNVTNKDCLSNTQDSSSGKSGYGCFCTADLCNAAGAPVPAGLALGVSLVAFVVSRKIAS</sequence>
<dbReference type="InterPro" id="IPR031424">
    <property type="entry name" value="QVR-like"/>
</dbReference>
<protein>
    <recommendedName>
        <fullName evidence="5">Protein sleepless</fullName>
    </recommendedName>
</protein>
<reference evidence="3" key="1">
    <citation type="submission" date="2020-11" db="EMBL/GenBank/DDBJ databases">
        <authorList>
            <person name="Tran Van P."/>
        </authorList>
    </citation>
    <scope>NUCLEOTIDE SEQUENCE</scope>
</reference>
<gene>
    <name evidence="3" type="ORF">DSTB1V02_LOCUS2008</name>
</gene>
<dbReference type="GO" id="GO:0030431">
    <property type="term" value="P:sleep"/>
    <property type="evidence" value="ECO:0007669"/>
    <property type="project" value="InterPro"/>
</dbReference>
<dbReference type="InterPro" id="IPR050975">
    <property type="entry name" value="Sleep_regulator"/>
</dbReference>
<organism evidence="3">
    <name type="scientific">Darwinula stevensoni</name>
    <dbReference type="NCBI Taxonomy" id="69355"/>
    <lineage>
        <taxon>Eukaryota</taxon>
        <taxon>Metazoa</taxon>
        <taxon>Ecdysozoa</taxon>
        <taxon>Arthropoda</taxon>
        <taxon>Crustacea</taxon>
        <taxon>Oligostraca</taxon>
        <taxon>Ostracoda</taxon>
        <taxon>Podocopa</taxon>
        <taxon>Podocopida</taxon>
        <taxon>Darwinulocopina</taxon>
        <taxon>Darwinuloidea</taxon>
        <taxon>Darwinulidae</taxon>
        <taxon>Darwinula</taxon>
    </lineage>
</organism>
<evidence type="ECO:0008006" key="5">
    <source>
        <dbReference type="Google" id="ProtNLM"/>
    </source>
</evidence>
<dbReference type="InterPro" id="IPR045860">
    <property type="entry name" value="Snake_toxin-like_sf"/>
</dbReference>
<dbReference type="Proteomes" id="UP000677054">
    <property type="component" value="Unassembled WGS sequence"/>
</dbReference>